<feature type="compositionally biased region" description="Basic and acidic residues" evidence="2">
    <location>
        <begin position="77"/>
        <end position="88"/>
    </location>
</feature>
<reference evidence="5" key="1">
    <citation type="submission" date="2020-11" db="EMBL/GenBank/DDBJ databases">
        <authorList>
            <person name="Tran Van P."/>
        </authorList>
    </citation>
    <scope>NUCLEOTIDE SEQUENCE</scope>
</reference>
<organism evidence="5">
    <name type="scientific">Darwinula stevensoni</name>
    <dbReference type="NCBI Taxonomy" id="69355"/>
    <lineage>
        <taxon>Eukaryota</taxon>
        <taxon>Metazoa</taxon>
        <taxon>Ecdysozoa</taxon>
        <taxon>Arthropoda</taxon>
        <taxon>Crustacea</taxon>
        <taxon>Oligostraca</taxon>
        <taxon>Ostracoda</taxon>
        <taxon>Podocopa</taxon>
        <taxon>Podocopida</taxon>
        <taxon>Darwinulocopina</taxon>
        <taxon>Darwinuloidea</taxon>
        <taxon>Darwinulidae</taxon>
        <taxon>Darwinula</taxon>
    </lineage>
</organism>
<name>A0A7R8X3Y1_9CRUS</name>
<sequence length="683" mass="75118">MNESDQSSVNLCSQDKEMLGGDEQENDGGSLKLSFENPNYHLDPERLADALNSNNLDLEDLDLSALEADVESLYEELGGKSKSADGRSKTKRHGRGTYAHLQPSSMGVDVDLGPFQSDSHQENRCHSSSLSSSDMSSNEDADSGKDSPDGSDSEVDHNSIHELHGKLAKDTTDAPGIPHIPGKVNNDLYAVPVKRRSGEKSTFFADSSLPPGWERHEDENGPYYWHVKSGTIQRDLPSQESFESSSYRHSLANLEEALKAVTVPRSLTSDMLADIDSRDHKVDAAYNPIQLAISWDRRRSYPVRLEPEDGHNYSNNGEGKGKNLVRFSVRSLGWVEISEEDLTPERSSKAVNKCIVDLSLGRNDILDSVGKWGDGKDLYLDLDDTSLKLIDPDSLLVVNAQPIHTIRVWGVGRDNGRDFAYVARDKVTRKHMCHVFRCDTPARVIANTLRDICKRIMIERSLHHGLGRPSDHGGGLSGSVGPRRPNHLPVDRANSSSPSSKLLIMQSFPTPMEEPRKVLKSYYLGSEPVEKAVGMDMLNGAIDSLADAKPKDQWVPVSVAVAPSTITVTPIQDVGGKRDESVLCECRVRYLSFLGIGRDVRHCGFIMHTPDDKFIAHAFYCEPSSGALCKTIEAACKLRYQKCMDSHGPRPESNATTPGRSIGATIKSVIGSLTGRRTKSTES</sequence>
<dbReference type="EMBL" id="LR899546">
    <property type="protein sequence ID" value="CAD7240398.1"/>
    <property type="molecule type" value="Genomic_DNA"/>
</dbReference>
<dbReference type="FunFam" id="2.30.29.30:FF:000317">
    <property type="entry name" value="Amyloid beta A4 protein-binding family B member"/>
    <property type="match status" value="1"/>
</dbReference>
<feature type="region of interest" description="Disordered" evidence="2">
    <location>
        <begin position="166"/>
        <end position="185"/>
    </location>
</feature>
<keyword evidence="1" id="KW-0677">Repeat</keyword>
<dbReference type="InterPro" id="IPR011993">
    <property type="entry name" value="PH-like_dom_sf"/>
</dbReference>
<dbReference type="Gene3D" id="2.30.29.30">
    <property type="entry name" value="Pleckstrin-homology domain (PH domain)/Phosphotyrosine-binding domain (PTB)"/>
    <property type="match status" value="2"/>
</dbReference>
<evidence type="ECO:0000313" key="6">
    <source>
        <dbReference type="Proteomes" id="UP000677054"/>
    </source>
</evidence>
<dbReference type="Gene3D" id="2.20.70.10">
    <property type="match status" value="1"/>
</dbReference>
<dbReference type="CDD" id="cd00201">
    <property type="entry name" value="WW"/>
    <property type="match status" value="1"/>
</dbReference>
<gene>
    <name evidence="5" type="ORF">DSTB1V02_LOCUS422</name>
</gene>
<feature type="compositionally biased region" description="Basic and acidic residues" evidence="2">
    <location>
        <begin position="142"/>
        <end position="157"/>
    </location>
</feature>
<dbReference type="GO" id="GO:0005634">
    <property type="term" value="C:nucleus"/>
    <property type="evidence" value="ECO:0007669"/>
    <property type="project" value="TreeGrafter"/>
</dbReference>
<dbReference type="EMBL" id="CAJPEV010000029">
    <property type="protein sequence ID" value="CAG0879085.1"/>
    <property type="molecule type" value="Genomic_DNA"/>
</dbReference>
<evidence type="ECO:0000259" key="4">
    <source>
        <dbReference type="PROSITE" id="PS50020"/>
    </source>
</evidence>
<dbReference type="SUPFAM" id="SSF50729">
    <property type="entry name" value="PH domain-like"/>
    <property type="match status" value="2"/>
</dbReference>
<dbReference type="CDD" id="cd01272">
    <property type="entry name" value="PTB1_Fe65"/>
    <property type="match status" value="1"/>
</dbReference>
<protein>
    <submittedName>
        <fullName evidence="5">Uncharacterized protein</fullName>
    </submittedName>
</protein>
<dbReference type="GO" id="GO:0005737">
    <property type="term" value="C:cytoplasm"/>
    <property type="evidence" value="ECO:0007669"/>
    <property type="project" value="TreeGrafter"/>
</dbReference>
<dbReference type="PROSITE" id="PS50020">
    <property type="entry name" value="WW_DOMAIN_2"/>
    <property type="match status" value="1"/>
</dbReference>
<feature type="compositionally biased region" description="Low complexity" evidence="2">
    <location>
        <begin position="127"/>
        <end position="138"/>
    </location>
</feature>
<proteinExistence type="predicted"/>
<dbReference type="GO" id="GO:0001540">
    <property type="term" value="F:amyloid-beta binding"/>
    <property type="evidence" value="ECO:0007669"/>
    <property type="project" value="InterPro"/>
</dbReference>
<dbReference type="GO" id="GO:0006355">
    <property type="term" value="P:regulation of DNA-templated transcription"/>
    <property type="evidence" value="ECO:0007669"/>
    <property type="project" value="TreeGrafter"/>
</dbReference>
<feature type="domain" description="WW" evidence="4">
    <location>
        <begin position="207"/>
        <end position="239"/>
    </location>
</feature>
<feature type="region of interest" description="Disordered" evidence="2">
    <location>
        <begin position="75"/>
        <end position="157"/>
    </location>
</feature>
<dbReference type="SMART" id="SM00462">
    <property type="entry name" value="PTB"/>
    <property type="match status" value="2"/>
</dbReference>
<dbReference type="CDD" id="cd01271">
    <property type="entry name" value="PTB2_Fe65"/>
    <property type="match status" value="1"/>
</dbReference>
<dbReference type="PANTHER" id="PTHR14058">
    <property type="entry name" value="AMYLOID BETA A4 PRECURSOR PROTEIN-BINDING FAMILY B"/>
    <property type="match status" value="1"/>
</dbReference>
<dbReference type="InterPro" id="IPR001202">
    <property type="entry name" value="WW_dom"/>
</dbReference>
<evidence type="ECO:0000313" key="5">
    <source>
        <dbReference type="EMBL" id="CAD7240398.1"/>
    </source>
</evidence>
<feature type="domain" description="PID" evidence="3">
    <location>
        <begin position="580"/>
        <end position="652"/>
    </location>
</feature>
<evidence type="ECO:0000256" key="2">
    <source>
        <dbReference type="SAM" id="MobiDB-lite"/>
    </source>
</evidence>
<evidence type="ECO:0000256" key="1">
    <source>
        <dbReference type="ARBA" id="ARBA00022737"/>
    </source>
</evidence>
<dbReference type="FunFam" id="2.30.29.30:FF:000034">
    <property type="entry name" value="amyloid beta A4 precursor protein-binding family B member 2"/>
    <property type="match status" value="1"/>
</dbReference>
<dbReference type="OrthoDB" id="5969782at2759"/>
<feature type="domain" description="PID" evidence="3">
    <location>
        <begin position="325"/>
        <end position="453"/>
    </location>
</feature>
<keyword evidence="6" id="KW-1185">Reference proteome</keyword>
<accession>A0A7R8X3Y1</accession>
<dbReference type="InterPro" id="IPR006020">
    <property type="entry name" value="PTB/PI_dom"/>
</dbReference>
<dbReference type="SMART" id="SM00456">
    <property type="entry name" value="WW"/>
    <property type="match status" value="1"/>
</dbReference>
<dbReference type="InterPro" id="IPR036020">
    <property type="entry name" value="WW_dom_sf"/>
</dbReference>
<dbReference type="PROSITE" id="PS01179">
    <property type="entry name" value="PID"/>
    <property type="match status" value="2"/>
</dbReference>
<dbReference type="Proteomes" id="UP000677054">
    <property type="component" value="Unassembled WGS sequence"/>
</dbReference>
<evidence type="ECO:0000259" key="3">
    <source>
        <dbReference type="PROSITE" id="PS01179"/>
    </source>
</evidence>
<feature type="compositionally biased region" description="Polar residues" evidence="2">
    <location>
        <begin position="1"/>
        <end position="13"/>
    </location>
</feature>
<dbReference type="InterPro" id="IPR039576">
    <property type="entry name" value="APBB1/2/3"/>
</dbReference>
<feature type="region of interest" description="Disordered" evidence="2">
    <location>
        <begin position="464"/>
        <end position="499"/>
    </location>
</feature>
<dbReference type="AlphaFoldDB" id="A0A7R8X3Y1"/>
<feature type="region of interest" description="Disordered" evidence="2">
    <location>
        <begin position="1"/>
        <end position="40"/>
    </location>
</feature>
<dbReference type="PANTHER" id="PTHR14058:SF8">
    <property type="entry name" value="PROTEIN FE65 HOMOLOG"/>
    <property type="match status" value="1"/>
</dbReference>
<dbReference type="SUPFAM" id="SSF51045">
    <property type="entry name" value="WW domain"/>
    <property type="match status" value="1"/>
</dbReference>
<dbReference type="Pfam" id="PF00640">
    <property type="entry name" value="PID"/>
    <property type="match status" value="1"/>
</dbReference>